<gene>
    <name evidence="1" type="ORF">FPZ43_17405</name>
</gene>
<dbReference type="Proteomes" id="UP000320042">
    <property type="component" value="Unassembled WGS sequence"/>
</dbReference>
<evidence type="ECO:0000313" key="1">
    <source>
        <dbReference type="EMBL" id="TWR25246.1"/>
    </source>
</evidence>
<evidence type="ECO:0000313" key="2">
    <source>
        <dbReference type="Proteomes" id="UP000320042"/>
    </source>
</evidence>
<name>A0A563U0V9_9SPHI</name>
<proteinExistence type="predicted"/>
<reference evidence="1 2" key="1">
    <citation type="submission" date="2019-07" db="EMBL/GenBank/DDBJ databases">
        <authorList>
            <person name="Kim J."/>
        </authorList>
    </citation>
    <scope>NUCLEOTIDE SEQUENCE [LARGE SCALE GENOMIC DNA]</scope>
    <source>
        <strain evidence="2">dk17</strain>
    </source>
</reference>
<comment type="caution">
    <text evidence="1">The sequence shown here is derived from an EMBL/GenBank/DDBJ whole genome shotgun (WGS) entry which is preliminary data.</text>
</comment>
<organism evidence="1 2">
    <name type="scientific">Mucilaginibacter pallidiroseus</name>
    <dbReference type="NCBI Taxonomy" id="2599295"/>
    <lineage>
        <taxon>Bacteria</taxon>
        <taxon>Pseudomonadati</taxon>
        <taxon>Bacteroidota</taxon>
        <taxon>Sphingobacteriia</taxon>
        <taxon>Sphingobacteriales</taxon>
        <taxon>Sphingobacteriaceae</taxon>
        <taxon>Mucilaginibacter</taxon>
    </lineage>
</organism>
<dbReference type="AlphaFoldDB" id="A0A563U0V9"/>
<dbReference type="EMBL" id="VOEJ01000009">
    <property type="protein sequence ID" value="TWR25246.1"/>
    <property type="molecule type" value="Genomic_DNA"/>
</dbReference>
<keyword evidence="2" id="KW-1185">Reference proteome</keyword>
<sequence length="170" mass="18961">MDINGFTAGVERPDGSFINVEVEPVNIEIEGHLKSTGAYNLYHSHFGDDILSSRDRTDADYLGMITFSQEVEGDWMYEGNGLSDDEAEQIVMQLNGMMNEDDAEHSFSAPVYYKGGMVNVEIVPHDGKFDIYYAGSLLGQIHGREQIFGEPLDKDVLVTVLQAIDRYNQG</sequence>
<protein>
    <submittedName>
        <fullName evidence="1">Uncharacterized protein</fullName>
    </submittedName>
</protein>
<accession>A0A563U0V9</accession>
<dbReference type="RefSeq" id="WP_146383217.1">
    <property type="nucleotide sequence ID" value="NZ_VOEJ01000009.1"/>
</dbReference>